<feature type="site" description="Catalytically relevant" evidence="6">
    <location>
        <position position="121"/>
    </location>
</feature>
<dbReference type="PIRSF" id="PIRSF004692">
    <property type="entry name" value="KdsD_KpsF"/>
    <property type="match status" value="1"/>
</dbReference>
<dbReference type="SUPFAM" id="SSF53697">
    <property type="entry name" value="SIS domain"/>
    <property type="match status" value="1"/>
</dbReference>
<dbReference type="PANTHER" id="PTHR42745:SF1">
    <property type="entry name" value="ARABINOSE 5-PHOSPHATE ISOMERASE KDSD"/>
    <property type="match status" value="1"/>
</dbReference>
<dbReference type="InterPro" id="IPR050986">
    <property type="entry name" value="GutQ/KpsF_isomerases"/>
</dbReference>
<dbReference type="InterPro" id="IPR046348">
    <property type="entry name" value="SIS_dom_sf"/>
</dbReference>
<protein>
    <submittedName>
        <fullName evidence="10">Arabinose 5-phosphate isomerase</fullName>
        <ecNumber evidence="10">5.3.1.13</ecNumber>
    </submittedName>
</protein>
<keyword evidence="3 7" id="KW-0129">CBS domain</keyword>
<dbReference type="GO" id="GO:0019146">
    <property type="term" value="F:arabinose-5-phosphate isomerase activity"/>
    <property type="evidence" value="ECO:0007669"/>
    <property type="project" value="UniProtKB-EC"/>
</dbReference>
<dbReference type="InterPro" id="IPR004800">
    <property type="entry name" value="KdsD/KpsF-type"/>
</dbReference>
<keyword evidence="5" id="KW-0862">Zinc</keyword>
<dbReference type="EC" id="5.3.1.13" evidence="10"/>
<comment type="similarity">
    <text evidence="1 4">Belongs to the SIS family. GutQ/KpsF subfamily.</text>
</comment>
<keyword evidence="11" id="KW-1185">Reference proteome</keyword>
<reference evidence="11" key="1">
    <citation type="submission" date="2015-07" db="EMBL/GenBank/DDBJ databases">
        <title>Discovery of a poly(ethylene terephthalate assimilation.</title>
        <authorList>
            <person name="Yoshida S."/>
            <person name="Hiraga K."/>
            <person name="Takehana T."/>
            <person name="Taniguchi I."/>
            <person name="Yamaji H."/>
            <person name="Maeda Y."/>
            <person name="Toyohara K."/>
            <person name="Miyamoto K."/>
            <person name="Kimura Y."/>
            <person name="Oda K."/>
        </authorList>
    </citation>
    <scope>NUCLEOTIDE SEQUENCE [LARGE SCALE GENOMIC DNA]</scope>
    <source>
        <strain evidence="11">NBRC 110686 / TISTR 2288 / 201-F6</strain>
    </source>
</reference>
<dbReference type="STRING" id="1547922.ISF6_3795"/>
<accession>A0A0K8P6L0</accession>
<dbReference type="EMBL" id="BBYR01000059">
    <property type="protein sequence ID" value="GAP37850.1"/>
    <property type="molecule type" value="Genomic_DNA"/>
</dbReference>
<feature type="binding site" evidence="5">
    <location>
        <position position="92"/>
    </location>
    <ligand>
        <name>Zn(2+)</name>
        <dbReference type="ChEBI" id="CHEBI:29105"/>
    </ligand>
</feature>
<feature type="domain" description="SIS" evidence="9">
    <location>
        <begin position="51"/>
        <end position="194"/>
    </location>
</feature>
<keyword evidence="5" id="KW-0479">Metal-binding</keyword>
<dbReference type="GO" id="GO:0097367">
    <property type="term" value="F:carbohydrate derivative binding"/>
    <property type="evidence" value="ECO:0007669"/>
    <property type="project" value="InterPro"/>
</dbReference>
<keyword evidence="2" id="KW-0677">Repeat</keyword>
<evidence type="ECO:0000313" key="10">
    <source>
        <dbReference type="EMBL" id="GAP37850.1"/>
    </source>
</evidence>
<dbReference type="AlphaFoldDB" id="A0A0K8P6L0"/>
<dbReference type="Proteomes" id="UP000037660">
    <property type="component" value="Unassembled WGS sequence"/>
</dbReference>
<sequence>MPTPASLPPTAAALRPFDRERALRLARDTFDIEARALQGLKARQGEAFARSVECILESGGRVVVMGMGKSGHVGRKVAATLASTGTPALFVHPAEASHGDLGMVIPGDVVLAISNSGESDEVAAILPALKRLGVRLIAMTGNPASTLARHADFVLDSAVDVEACPLNLAPTASTTAQMALGDALAVALLDARGFREEDFARSHPGGSLGRKLLMHVRDLMRHGDALPRVGPDDSFHAMLREMTGKGLGFAAVVDAAGRPIGIFTDGDLRRLIEKEVDLRGLHAREVMHRGPRLVRDGDLAVDAADVMEQFRITSVLVVDAEGVLVGALNSNDLMRAKVI</sequence>
<dbReference type="Pfam" id="PF01380">
    <property type="entry name" value="SIS"/>
    <property type="match status" value="1"/>
</dbReference>
<dbReference type="PROSITE" id="PS51464">
    <property type="entry name" value="SIS"/>
    <property type="match status" value="1"/>
</dbReference>
<dbReference type="SMART" id="SM00116">
    <property type="entry name" value="CBS"/>
    <property type="match status" value="2"/>
</dbReference>
<feature type="site" description="Catalytically relevant" evidence="6">
    <location>
        <position position="69"/>
    </location>
</feature>
<evidence type="ECO:0000259" key="9">
    <source>
        <dbReference type="PROSITE" id="PS51464"/>
    </source>
</evidence>
<organism evidence="10 11">
    <name type="scientific">Piscinibacter sakaiensis</name>
    <name type="common">Ideonella sakaiensis</name>
    <dbReference type="NCBI Taxonomy" id="1547922"/>
    <lineage>
        <taxon>Bacteria</taxon>
        <taxon>Pseudomonadati</taxon>
        <taxon>Pseudomonadota</taxon>
        <taxon>Betaproteobacteria</taxon>
        <taxon>Burkholderiales</taxon>
        <taxon>Sphaerotilaceae</taxon>
        <taxon>Piscinibacter</taxon>
    </lineage>
</organism>
<dbReference type="CDD" id="cd05014">
    <property type="entry name" value="SIS_Kpsf"/>
    <property type="match status" value="1"/>
</dbReference>
<evidence type="ECO:0000256" key="1">
    <source>
        <dbReference type="ARBA" id="ARBA00008165"/>
    </source>
</evidence>
<dbReference type="GO" id="GO:0005975">
    <property type="term" value="P:carbohydrate metabolic process"/>
    <property type="evidence" value="ECO:0007669"/>
    <property type="project" value="InterPro"/>
</dbReference>
<evidence type="ECO:0000256" key="5">
    <source>
        <dbReference type="PIRSR" id="PIRSR004692-2"/>
    </source>
</evidence>
<evidence type="ECO:0000259" key="8">
    <source>
        <dbReference type="PROSITE" id="PS51371"/>
    </source>
</evidence>
<gene>
    <name evidence="10" type="ORF">ISF6_3795</name>
</gene>
<feature type="domain" description="CBS" evidence="8">
    <location>
        <begin position="220"/>
        <end position="278"/>
    </location>
</feature>
<dbReference type="Gene3D" id="3.40.50.10490">
    <property type="entry name" value="Glucose-6-phosphate isomerase like protein, domain 1"/>
    <property type="match status" value="1"/>
</dbReference>
<dbReference type="NCBIfam" id="TIGR00393">
    <property type="entry name" value="kpsF"/>
    <property type="match status" value="1"/>
</dbReference>
<dbReference type="GO" id="GO:0046872">
    <property type="term" value="F:metal ion binding"/>
    <property type="evidence" value="ECO:0007669"/>
    <property type="project" value="UniProtKB-KW"/>
</dbReference>
<evidence type="ECO:0000256" key="4">
    <source>
        <dbReference type="PIRNR" id="PIRNR004692"/>
    </source>
</evidence>
<dbReference type="PROSITE" id="PS51371">
    <property type="entry name" value="CBS"/>
    <property type="match status" value="2"/>
</dbReference>
<proteinExistence type="inferred from homology"/>
<dbReference type="GO" id="GO:1901135">
    <property type="term" value="P:carbohydrate derivative metabolic process"/>
    <property type="evidence" value="ECO:0007669"/>
    <property type="project" value="InterPro"/>
</dbReference>
<evidence type="ECO:0000256" key="3">
    <source>
        <dbReference type="ARBA" id="ARBA00023122"/>
    </source>
</evidence>
<dbReference type="InterPro" id="IPR046342">
    <property type="entry name" value="CBS_dom_sf"/>
</dbReference>
<comment type="caution">
    <text evidence="10">The sequence shown here is derived from an EMBL/GenBank/DDBJ whole genome shotgun (WGS) entry which is preliminary data.</text>
</comment>
<keyword evidence="10" id="KW-0413">Isomerase</keyword>
<dbReference type="InterPro" id="IPR000644">
    <property type="entry name" value="CBS_dom"/>
</dbReference>
<evidence type="ECO:0000256" key="7">
    <source>
        <dbReference type="PROSITE-ProRule" id="PRU00703"/>
    </source>
</evidence>
<reference evidence="10 11" key="2">
    <citation type="journal article" date="2016" name="Science">
        <title>A bacterium that degrades and assimilates poly(ethylene terephthalate).</title>
        <authorList>
            <person name="Yoshida S."/>
            <person name="Hiraga K."/>
            <person name="Takehana T."/>
            <person name="Taniguchi I."/>
            <person name="Yamaji H."/>
            <person name="Maeda Y."/>
            <person name="Toyohara K."/>
            <person name="Miyamoto K."/>
            <person name="Kimura Y."/>
            <person name="Oda K."/>
        </authorList>
    </citation>
    <scope>NUCLEOTIDE SEQUENCE [LARGE SCALE GENOMIC DNA]</scope>
    <source>
        <strain evidence="11">NBRC 110686 / TISTR 2288 / 201-F6</strain>
    </source>
</reference>
<evidence type="ECO:0000313" key="11">
    <source>
        <dbReference type="Proteomes" id="UP000037660"/>
    </source>
</evidence>
<evidence type="ECO:0000256" key="2">
    <source>
        <dbReference type="ARBA" id="ARBA00022737"/>
    </source>
</evidence>
<dbReference type="Pfam" id="PF00571">
    <property type="entry name" value="CBS"/>
    <property type="match status" value="2"/>
</dbReference>
<dbReference type="Gene3D" id="3.10.580.10">
    <property type="entry name" value="CBS-domain"/>
    <property type="match status" value="1"/>
</dbReference>
<feature type="site" description="Catalytically relevant" evidence="6">
    <location>
        <position position="203"/>
    </location>
</feature>
<feature type="domain" description="CBS" evidence="8">
    <location>
        <begin position="287"/>
        <end position="339"/>
    </location>
</feature>
<dbReference type="CDD" id="cd04604">
    <property type="entry name" value="CBS_pair_SIS_assoc"/>
    <property type="match status" value="1"/>
</dbReference>
<dbReference type="PANTHER" id="PTHR42745">
    <property type="match status" value="1"/>
</dbReference>
<dbReference type="InterPro" id="IPR035474">
    <property type="entry name" value="SIS_Kpsf"/>
</dbReference>
<feature type="site" description="Catalytically relevant" evidence="6">
    <location>
        <position position="162"/>
    </location>
</feature>
<name>A0A0K8P6L0_PISS1</name>
<dbReference type="InterPro" id="IPR001347">
    <property type="entry name" value="SIS_dom"/>
</dbReference>
<evidence type="ECO:0000256" key="6">
    <source>
        <dbReference type="PIRSR" id="PIRSR004692-3"/>
    </source>
</evidence>
<dbReference type="FunFam" id="3.40.50.10490:FF:000011">
    <property type="entry name" value="Arabinose 5-phosphate isomerase"/>
    <property type="match status" value="1"/>
</dbReference>